<name>A0AAD1Y6F6_EUPCR</name>
<organism evidence="2 3">
    <name type="scientific">Euplotes crassus</name>
    <dbReference type="NCBI Taxonomy" id="5936"/>
    <lineage>
        <taxon>Eukaryota</taxon>
        <taxon>Sar</taxon>
        <taxon>Alveolata</taxon>
        <taxon>Ciliophora</taxon>
        <taxon>Intramacronucleata</taxon>
        <taxon>Spirotrichea</taxon>
        <taxon>Hypotrichia</taxon>
        <taxon>Euplotida</taxon>
        <taxon>Euplotidae</taxon>
        <taxon>Moneuplotes</taxon>
    </lineage>
</organism>
<feature type="domain" description="Protein kinase" evidence="1">
    <location>
        <begin position="155"/>
        <end position="205"/>
    </location>
</feature>
<reference evidence="2" key="1">
    <citation type="submission" date="2023-07" db="EMBL/GenBank/DDBJ databases">
        <authorList>
            <consortium name="AG Swart"/>
            <person name="Singh M."/>
            <person name="Singh A."/>
            <person name="Seah K."/>
            <person name="Emmerich C."/>
        </authorList>
    </citation>
    <scope>NUCLEOTIDE SEQUENCE</scope>
    <source>
        <strain evidence="2">DP1</strain>
    </source>
</reference>
<sequence>MELNASEEGFNLSAQKSIFLRINKSPDELSLDKQTQEFVVKLIPQCTESMQAFISHICEEIDIKRKFMEAVRKEKKKAIESETFPTLTKNQLRLFKMALGKDWLPTPDLLSSFRVFSHEGIEIHEEDLFYIRSNDILYLELNKNEFNYGQILDQFKILKKTGQGGFGKVYKIEDRHSGKIYAMKTIKTETYFNRADKIENLFREQ</sequence>
<proteinExistence type="predicted"/>
<accession>A0AAD1Y6F6</accession>
<dbReference type="InterPro" id="IPR000719">
    <property type="entry name" value="Prot_kinase_dom"/>
</dbReference>
<dbReference type="SUPFAM" id="SSF56112">
    <property type="entry name" value="Protein kinase-like (PK-like)"/>
    <property type="match status" value="1"/>
</dbReference>
<dbReference type="PROSITE" id="PS50011">
    <property type="entry name" value="PROTEIN_KINASE_DOM"/>
    <property type="match status" value="1"/>
</dbReference>
<keyword evidence="3" id="KW-1185">Reference proteome</keyword>
<dbReference type="InterPro" id="IPR011009">
    <property type="entry name" value="Kinase-like_dom_sf"/>
</dbReference>
<dbReference type="EMBL" id="CAMPGE010028736">
    <property type="protein sequence ID" value="CAI2386246.1"/>
    <property type="molecule type" value="Genomic_DNA"/>
</dbReference>
<gene>
    <name evidence="2" type="ORF">ECRASSUSDP1_LOCUS27855</name>
</gene>
<evidence type="ECO:0000259" key="1">
    <source>
        <dbReference type="PROSITE" id="PS50011"/>
    </source>
</evidence>
<evidence type="ECO:0000313" key="2">
    <source>
        <dbReference type="EMBL" id="CAI2386246.1"/>
    </source>
</evidence>
<dbReference type="Gene3D" id="3.30.200.20">
    <property type="entry name" value="Phosphorylase Kinase, domain 1"/>
    <property type="match status" value="1"/>
</dbReference>
<protein>
    <recommendedName>
        <fullName evidence="1">Protein kinase domain-containing protein</fullName>
    </recommendedName>
</protein>
<dbReference type="GO" id="GO:0005524">
    <property type="term" value="F:ATP binding"/>
    <property type="evidence" value="ECO:0007669"/>
    <property type="project" value="InterPro"/>
</dbReference>
<comment type="caution">
    <text evidence="2">The sequence shown here is derived from an EMBL/GenBank/DDBJ whole genome shotgun (WGS) entry which is preliminary data.</text>
</comment>
<dbReference type="Proteomes" id="UP001295684">
    <property type="component" value="Unassembled WGS sequence"/>
</dbReference>
<dbReference type="AlphaFoldDB" id="A0AAD1Y6F6"/>
<dbReference type="GO" id="GO:0004672">
    <property type="term" value="F:protein kinase activity"/>
    <property type="evidence" value="ECO:0007669"/>
    <property type="project" value="InterPro"/>
</dbReference>
<evidence type="ECO:0000313" key="3">
    <source>
        <dbReference type="Proteomes" id="UP001295684"/>
    </source>
</evidence>